<evidence type="ECO:0000313" key="2">
    <source>
        <dbReference type="Proteomes" id="UP001227268"/>
    </source>
</evidence>
<sequence>MTPFQPITINGNTLDAGRGTALSFGDFADDAKGTNYIVVQTSKEALEDADYKVLDSHGVELTDLVSDQTYLCRFKGTDLDTLRQLDFVSFVDTYKDAFVIHASLKQQAPTHQPLDAQGQQAGVSNSVETVKVDIVLHVDSTGEDENVKQEIVSRTGVEPSTITIINKNLRATLPYASLVKVAKIDLVQAILPAHAVTLMIDRHSSSGE</sequence>
<reference evidence="1" key="1">
    <citation type="submission" date="2023-04" db="EMBL/GenBank/DDBJ databases">
        <title>Draft Genome sequencing of Naganishia species isolated from polar environments using Oxford Nanopore Technology.</title>
        <authorList>
            <person name="Leo P."/>
            <person name="Venkateswaran K."/>
        </authorList>
    </citation>
    <scope>NUCLEOTIDE SEQUENCE</scope>
    <source>
        <strain evidence="1">MNA-CCFEE 5423</strain>
    </source>
</reference>
<proteinExistence type="predicted"/>
<comment type="caution">
    <text evidence="1">The sequence shown here is derived from an EMBL/GenBank/DDBJ whole genome shotgun (WGS) entry which is preliminary data.</text>
</comment>
<protein>
    <submittedName>
        <fullName evidence="1">Uncharacterized protein</fullName>
    </submittedName>
</protein>
<keyword evidence="2" id="KW-1185">Reference proteome</keyword>
<gene>
    <name evidence="1" type="ORF">QFC21_007144</name>
</gene>
<dbReference type="EMBL" id="JASBWT010000049">
    <property type="protein sequence ID" value="KAJ9091604.1"/>
    <property type="molecule type" value="Genomic_DNA"/>
</dbReference>
<accession>A0ACC2UXW9</accession>
<dbReference type="Proteomes" id="UP001227268">
    <property type="component" value="Unassembled WGS sequence"/>
</dbReference>
<organism evidence="1 2">
    <name type="scientific">Naganishia friedmannii</name>
    <dbReference type="NCBI Taxonomy" id="89922"/>
    <lineage>
        <taxon>Eukaryota</taxon>
        <taxon>Fungi</taxon>
        <taxon>Dikarya</taxon>
        <taxon>Basidiomycota</taxon>
        <taxon>Agaricomycotina</taxon>
        <taxon>Tremellomycetes</taxon>
        <taxon>Filobasidiales</taxon>
        <taxon>Filobasidiaceae</taxon>
        <taxon>Naganishia</taxon>
    </lineage>
</organism>
<evidence type="ECO:0000313" key="1">
    <source>
        <dbReference type="EMBL" id="KAJ9091604.1"/>
    </source>
</evidence>
<name>A0ACC2UXW9_9TREE</name>